<dbReference type="Gramene" id="AET3Gv20454300.1">
    <property type="protein sequence ID" value="AET3Gv20454300.1"/>
    <property type="gene ID" value="AET3Gv20454300"/>
</dbReference>
<feature type="compositionally biased region" description="Basic and acidic residues" evidence="1">
    <location>
        <begin position="215"/>
        <end position="239"/>
    </location>
</feature>
<keyword evidence="3" id="KW-1185">Reference proteome</keyword>
<evidence type="ECO:0000256" key="1">
    <source>
        <dbReference type="SAM" id="MobiDB-lite"/>
    </source>
</evidence>
<proteinExistence type="predicted"/>
<reference evidence="3" key="1">
    <citation type="journal article" date="2014" name="Science">
        <title>Ancient hybridizations among the ancestral genomes of bread wheat.</title>
        <authorList>
            <consortium name="International Wheat Genome Sequencing Consortium,"/>
            <person name="Marcussen T."/>
            <person name="Sandve S.R."/>
            <person name="Heier L."/>
            <person name="Spannagl M."/>
            <person name="Pfeifer M."/>
            <person name="Jakobsen K.S."/>
            <person name="Wulff B.B."/>
            <person name="Steuernagel B."/>
            <person name="Mayer K.F."/>
            <person name="Olsen O.A."/>
        </authorList>
    </citation>
    <scope>NUCLEOTIDE SEQUENCE [LARGE SCALE GENOMIC DNA]</scope>
    <source>
        <strain evidence="3">cv. AL8/78</strain>
    </source>
</reference>
<protein>
    <submittedName>
        <fullName evidence="2">Uncharacterized protein</fullName>
    </submittedName>
</protein>
<name>A0A453ETI6_AEGTS</name>
<reference evidence="2" key="3">
    <citation type="journal article" date="2017" name="Nature">
        <title>Genome sequence of the progenitor of the wheat D genome Aegilops tauschii.</title>
        <authorList>
            <person name="Luo M.C."/>
            <person name="Gu Y.Q."/>
            <person name="Puiu D."/>
            <person name="Wang H."/>
            <person name="Twardziok S.O."/>
            <person name="Deal K.R."/>
            <person name="Huo N."/>
            <person name="Zhu T."/>
            <person name="Wang L."/>
            <person name="Wang Y."/>
            <person name="McGuire P.E."/>
            <person name="Liu S."/>
            <person name="Long H."/>
            <person name="Ramasamy R.K."/>
            <person name="Rodriguez J.C."/>
            <person name="Van S.L."/>
            <person name="Yuan L."/>
            <person name="Wang Z."/>
            <person name="Xia Z."/>
            <person name="Xiao L."/>
            <person name="Anderson O.D."/>
            <person name="Ouyang S."/>
            <person name="Liang Y."/>
            <person name="Zimin A.V."/>
            <person name="Pertea G."/>
            <person name="Qi P."/>
            <person name="Bennetzen J.L."/>
            <person name="Dai X."/>
            <person name="Dawson M.W."/>
            <person name="Muller H.G."/>
            <person name="Kugler K."/>
            <person name="Rivarola-Duarte L."/>
            <person name="Spannagl M."/>
            <person name="Mayer K.F.X."/>
            <person name="Lu F.H."/>
            <person name="Bevan M.W."/>
            <person name="Leroy P."/>
            <person name="Li P."/>
            <person name="You F.M."/>
            <person name="Sun Q."/>
            <person name="Liu Z."/>
            <person name="Lyons E."/>
            <person name="Wicker T."/>
            <person name="Salzberg S.L."/>
            <person name="Devos K.M."/>
            <person name="Dvorak J."/>
        </authorList>
    </citation>
    <scope>NUCLEOTIDE SEQUENCE [LARGE SCALE GENOMIC DNA]</scope>
    <source>
        <strain evidence="2">cv. AL8/78</strain>
    </source>
</reference>
<reference evidence="2" key="4">
    <citation type="submission" date="2019-03" db="UniProtKB">
        <authorList>
            <consortium name="EnsemblPlants"/>
        </authorList>
    </citation>
    <scope>IDENTIFICATION</scope>
</reference>
<evidence type="ECO:0000313" key="2">
    <source>
        <dbReference type="EnsemblPlants" id="AET3Gv20454300.1"/>
    </source>
</evidence>
<reference evidence="3" key="2">
    <citation type="journal article" date="2017" name="Nat. Plants">
        <title>The Aegilops tauschii genome reveals multiple impacts of transposons.</title>
        <authorList>
            <person name="Zhao G."/>
            <person name="Zou C."/>
            <person name="Li K."/>
            <person name="Wang K."/>
            <person name="Li T."/>
            <person name="Gao L."/>
            <person name="Zhang X."/>
            <person name="Wang H."/>
            <person name="Yang Z."/>
            <person name="Liu X."/>
            <person name="Jiang W."/>
            <person name="Mao L."/>
            <person name="Kong X."/>
            <person name="Jiao Y."/>
            <person name="Jia J."/>
        </authorList>
    </citation>
    <scope>NUCLEOTIDE SEQUENCE [LARGE SCALE GENOMIC DNA]</scope>
    <source>
        <strain evidence="3">cv. AL8/78</strain>
    </source>
</reference>
<dbReference type="AlphaFoldDB" id="A0A453ETI6"/>
<organism evidence="2 3">
    <name type="scientific">Aegilops tauschii subsp. strangulata</name>
    <name type="common">Goatgrass</name>
    <dbReference type="NCBI Taxonomy" id="200361"/>
    <lineage>
        <taxon>Eukaryota</taxon>
        <taxon>Viridiplantae</taxon>
        <taxon>Streptophyta</taxon>
        <taxon>Embryophyta</taxon>
        <taxon>Tracheophyta</taxon>
        <taxon>Spermatophyta</taxon>
        <taxon>Magnoliopsida</taxon>
        <taxon>Liliopsida</taxon>
        <taxon>Poales</taxon>
        <taxon>Poaceae</taxon>
        <taxon>BOP clade</taxon>
        <taxon>Pooideae</taxon>
        <taxon>Triticodae</taxon>
        <taxon>Triticeae</taxon>
        <taxon>Triticinae</taxon>
        <taxon>Aegilops</taxon>
    </lineage>
</organism>
<dbReference type="Proteomes" id="UP000015105">
    <property type="component" value="Chromosome 3D"/>
</dbReference>
<sequence>MEQHHVFFRENQLLMYRCTSAGKLEGQKKEEELTFPWRQPSKRWTTDGGCEACGQNWNQLQHDHEIIPARRNGREKEDGWKGPRSWPSWSAERGRLAKELGLLVAGGHVPGLLSRRRRMPLLLLLLPGGGHLLVLPERQLLVSERGGEGDDPTATGQGGGLGFGRRERGEAGGRGEGRREVVDGCPSKRRRRGGRQGGGHGREREQRRRRGAGRQAREGEREAGRDEERRAGWRGGERP</sequence>
<feature type="compositionally biased region" description="Basic and acidic residues" evidence="1">
    <location>
        <begin position="164"/>
        <end position="182"/>
    </location>
</feature>
<reference evidence="2" key="5">
    <citation type="journal article" date="2021" name="G3 (Bethesda)">
        <title>Aegilops tauschii genome assembly Aet v5.0 features greater sequence contiguity and improved annotation.</title>
        <authorList>
            <person name="Wang L."/>
            <person name="Zhu T."/>
            <person name="Rodriguez J.C."/>
            <person name="Deal K.R."/>
            <person name="Dubcovsky J."/>
            <person name="McGuire P.E."/>
            <person name="Lux T."/>
            <person name="Spannagl M."/>
            <person name="Mayer K.F.X."/>
            <person name="Baldrich P."/>
            <person name="Meyers B.C."/>
            <person name="Huo N."/>
            <person name="Gu Y.Q."/>
            <person name="Zhou H."/>
            <person name="Devos K.M."/>
            <person name="Bennetzen J.L."/>
            <person name="Unver T."/>
            <person name="Budak H."/>
            <person name="Gulick P.J."/>
            <person name="Galiba G."/>
            <person name="Kalapos B."/>
            <person name="Nelson D.R."/>
            <person name="Li P."/>
            <person name="You F.M."/>
            <person name="Luo M.C."/>
            <person name="Dvorak J."/>
        </authorList>
    </citation>
    <scope>NUCLEOTIDE SEQUENCE [LARGE SCALE GENOMIC DNA]</scope>
    <source>
        <strain evidence="2">cv. AL8/78</strain>
    </source>
</reference>
<dbReference type="EnsemblPlants" id="AET3Gv20454300.1">
    <property type="protein sequence ID" value="AET3Gv20454300.1"/>
    <property type="gene ID" value="AET3Gv20454300"/>
</dbReference>
<feature type="region of interest" description="Disordered" evidence="1">
    <location>
        <begin position="144"/>
        <end position="239"/>
    </location>
</feature>
<accession>A0A453ETI6</accession>
<evidence type="ECO:0000313" key="3">
    <source>
        <dbReference type="Proteomes" id="UP000015105"/>
    </source>
</evidence>